<name>A0A163ZI32_9FLAO</name>
<dbReference type="PANTHER" id="PTHR32060">
    <property type="entry name" value="TAIL-SPECIFIC PROTEASE"/>
    <property type="match status" value="1"/>
</dbReference>
<evidence type="ECO:0000259" key="2">
    <source>
        <dbReference type="SMART" id="SM00245"/>
    </source>
</evidence>
<feature type="domain" description="Tail specific protease" evidence="2">
    <location>
        <begin position="290"/>
        <end position="529"/>
    </location>
</feature>
<dbReference type="RefSeq" id="WP_038986508.1">
    <property type="nucleotide sequence ID" value="NZ_JWJO01000023.1"/>
</dbReference>
<dbReference type="OrthoDB" id="5480566at2"/>
<dbReference type="PROSITE" id="PS51257">
    <property type="entry name" value="PROKAR_LIPOPROTEIN"/>
    <property type="match status" value="1"/>
</dbReference>
<organism evidence="3 4">
    <name type="scientific">Myroides marinus</name>
    <dbReference type="NCBI Taxonomy" id="703342"/>
    <lineage>
        <taxon>Bacteria</taxon>
        <taxon>Pseudomonadati</taxon>
        <taxon>Bacteroidota</taxon>
        <taxon>Flavobacteriia</taxon>
        <taxon>Flavobacteriales</taxon>
        <taxon>Flavobacteriaceae</taxon>
        <taxon>Myroides</taxon>
    </lineage>
</organism>
<dbReference type="Gene3D" id="3.90.226.10">
    <property type="entry name" value="2-enoyl-CoA Hydratase, Chain A, domain 1"/>
    <property type="match status" value="1"/>
</dbReference>
<accession>A0A163ZI32</accession>
<evidence type="ECO:0000313" key="4">
    <source>
        <dbReference type="Proteomes" id="UP000076630"/>
    </source>
</evidence>
<evidence type="ECO:0000256" key="1">
    <source>
        <dbReference type="SAM" id="SignalP"/>
    </source>
</evidence>
<dbReference type="Proteomes" id="UP000076630">
    <property type="component" value="Unassembled WGS sequence"/>
</dbReference>
<feature type="chain" id="PRO_5007848325" evidence="1">
    <location>
        <begin position="22"/>
        <end position="559"/>
    </location>
</feature>
<dbReference type="PANTHER" id="PTHR32060:SF22">
    <property type="entry name" value="CARBOXYL-TERMINAL-PROCESSING PEPTIDASE 3, CHLOROPLASTIC"/>
    <property type="match status" value="1"/>
</dbReference>
<dbReference type="CDD" id="cd06567">
    <property type="entry name" value="Peptidase_S41"/>
    <property type="match status" value="1"/>
</dbReference>
<dbReference type="EMBL" id="LQNU01000050">
    <property type="protein sequence ID" value="KZE81810.1"/>
    <property type="molecule type" value="Genomic_DNA"/>
</dbReference>
<dbReference type="AlphaFoldDB" id="A0A163ZI32"/>
<protein>
    <submittedName>
        <fullName evidence="3">Peptidase S41</fullName>
    </submittedName>
</protein>
<feature type="signal peptide" evidence="1">
    <location>
        <begin position="1"/>
        <end position="21"/>
    </location>
</feature>
<comment type="caution">
    <text evidence="3">The sequence shown here is derived from an EMBL/GenBank/DDBJ whole genome shotgun (WGS) entry which is preliminary data.</text>
</comment>
<dbReference type="InterPro" id="IPR029045">
    <property type="entry name" value="ClpP/crotonase-like_dom_sf"/>
</dbReference>
<dbReference type="GO" id="GO:0008236">
    <property type="term" value="F:serine-type peptidase activity"/>
    <property type="evidence" value="ECO:0007669"/>
    <property type="project" value="InterPro"/>
</dbReference>
<evidence type="ECO:0000313" key="3">
    <source>
        <dbReference type="EMBL" id="KZE81810.1"/>
    </source>
</evidence>
<keyword evidence="1" id="KW-0732">Signal</keyword>
<keyword evidence="4" id="KW-1185">Reference proteome</keyword>
<dbReference type="GO" id="GO:0006508">
    <property type="term" value="P:proteolysis"/>
    <property type="evidence" value="ECO:0007669"/>
    <property type="project" value="InterPro"/>
</dbReference>
<dbReference type="SMART" id="SM00245">
    <property type="entry name" value="TSPc"/>
    <property type="match status" value="1"/>
</dbReference>
<dbReference type="InterPro" id="IPR005151">
    <property type="entry name" value="Tail-specific_protease"/>
</dbReference>
<proteinExistence type="predicted"/>
<gene>
    <name evidence="3" type="ORF">AV926_00435</name>
</gene>
<dbReference type="Pfam" id="PF03572">
    <property type="entry name" value="Peptidase_S41"/>
    <property type="match status" value="1"/>
</dbReference>
<sequence>MKRVKHKITILSLSILSLSSATVFTSCSTDDVTVTDPRRFTANDVQSYADLFEVFWKTMDQQYNYFAEQRQQGGLDWDEVYKTYHPKFAALKTYGRPGEDDGQINADFLAASGYFKEIINPIIDRHFNVKIQFPATNKNIIRTLTFFGGMLNEDNPNTYPFEDKFGYMQQRVDKNAFKSKTASLGIIAGNLTSNPDIYYLTFSQFAVTNSFKITLANQYLNPSKGNALLLTKEILSESEELNAIKDVNMRNAIKDVTFNILDTYNSYSESEVFKTFMQEVAKFNQTEIVTKELTTAAQKALIAYNALPKYNTIAPYGPLYNAATADYVGSFIGLMGNHINFGYNFPELTGAITQIIARAPFYEKFLNPLHNGDIKKIIIDLRSNGGGAVVDARFISDRFITKNTVFAYQRTREGNGRFNYTPWVEAKTKPHNFGIPANIPIAILTDKGSASMSEITTLMLKSQGNQVVSIGDYSAGATAGLGTVDDFNGGTRDAIAGGKLTFYMPLLAMKDANGVVVEGVGIKPNIYVTPPTDEELYQMASPNFVDRVLNEAINYLSSK</sequence>
<dbReference type="SUPFAM" id="SSF52096">
    <property type="entry name" value="ClpP/crotonase"/>
    <property type="match status" value="1"/>
</dbReference>
<dbReference type="GO" id="GO:0004175">
    <property type="term" value="F:endopeptidase activity"/>
    <property type="evidence" value="ECO:0007669"/>
    <property type="project" value="TreeGrafter"/>
</dbReference>
<reference evidence="3 4" key="1">
    <citation type="submission" date="2016-01" db="EMBL/GenBank/DDBJ databases">
        <title>Whole genome sequencing of Myroides marinus L41.</title>
        <authorList>
            <person name="Hong K.W."/>
        </authorList>
    </citation>
    <scope>NUCLEOTIDE SEQUENCE [LARGE SCALE GENOMIC DNA]</scope>
    <source>
        <strain evidence="3 4">L41</strain>
    </source>
</reference>
<dbReference type="Gene3D" id="3.30.750.44">
    <property type="match status" value="1"/>
</dbReference>